<dbReference type="EMBL" id="BSYO01000033">
    <property type="protein sequence ID" value="GMH27456.1"/>
    <property type="molecule type" value="Genomic_DNA"/>
</dbReference>
<dbReference type="PROSITE" id="PS51369">
    <property type="entry name" value="TCP"/>
    <property type="match status" value="1"/>
</dbReference>
<keyword evidence="5" id="KW-0539">Nucleus</keyword>
<dbReference type="Pfam" id="PF03634">
    <property type="entry name" value="TCP"/>
    <property type="match status" value="1"/>
</dbReference>
<evidence type="ECO:0000259" key="7">
    <source>
        <dbReference type="PROSITE" id="PS51369"/>
    </source>
</evidence>
<keyword evidence="3" id="KW-0238">DNA-binding</keyword>
<dbReference type="InterPro" id="IPR005333">
    <property type="entry name" value="Transcription_factor_TCP"/>
</dbReference>
<keyword evidence="9" id="KW-1185">Reference proteome</keyword>
<dbReference type="GO" id="GO:0043565">
    <property type="term" value="F:sequence-specific DNA binding"/>
    <property type="evidence" value="ECO:0007669"/>
    <property type="project" value="TreeGrafter"/>
</dbReference>
<reference evidence="8" key="1">
    <citation type="submission" date="2023-05" db="EMBL/GenBank/DDBJ databases">
        <title>Nepenthes gracilis genome sequencing.</title>
        <authorList>
            <person name="Fukushima K."/>
        </authorList>
    </citation>
    <scope>NUCLEOTIDE SEQUENCE</scope>
    <source>
        <strain evidence="8">SING2019-196</strain>
    </source>
</reference>
<dbReference type="PANTHER" id="PTHR31072">
    <property type="entry name" value="TRANSCRIPTION FACTOR TCP4-RELATED"/>
    <property type="match status" value="1"/>
</dbReference>
<feature type="compositionally biased region" description="Basic and acidic residues" evidence="6">
    <location>
        <begin position="1"/>
        <end position="11"/>
    </location>
</feature>
<comment type="caution">
    <text evidence="8">The sequence shown here is derived from an EMBL/GenBank/DDBJ whole genome shotgun (WGS) entry which is preliminary data.</text>
</comment>
<proteinExistence type="predicted"/>
<gene>
    <name evidence="8" type="ORF">Nepgr_029299</name>
</gene>
<dbReference type="GO" id="GO:0005634">
    <property type="term" value="C:nucleus"/>
    <property type="evidence" value="ECO:0007669"/>
    <property type="project" value="UniProtKB-SubCell"/>
</dbReference>
<evidence type="ECO:0000256" key="4">
    <source>
        <dbReference type="ARBA" id="ARBA00023163"/>
    </source>
</evidence>
<organism evidence="8 9">
    <name type="scientific">Nepenthes gracilis</name>
    <name type="common">Slender pitcher plant</name>
    <dbReference type="NCBI Taxonomy" id="150966"/>
    <lineage>
        <taxon>Eukaryota</taxon>
        <taxon>Viridiplantae</taxon>
        <taxon>Streptophyta</taxon>
        <taxon>Embryophyta</taxon>
        <taxon>Tracheophyta</taxon>
        <taxon>Spermatophyta</taxon>
        <taxon>Magnoliopsida</taxon>
        <taxon>eudicotyledons</taxon>
        <taxon>Gunneridae</taxon>
        <taxon>Pentapetalae</taxon>
        <taxon>Caryophyllales</taxon>
        <taxon>Nepenthaceae</taxon>
        <taxon>Nepenthes</taxon>
    </lineage>
</organism>
<accession>A0AAD3TEP4</accession>
<feature type="region of interest" description="Disordered" evidence="6">
    <location>
        <begin position="1"/>
        <end position="28"/>
    </location>
</feature>
<evidence type="ECO:0000256" key="6">
    <source>
        <dbReference type="SAM" id="MobiDB-lite"/>
    </source>
</evidence>
<keyword evidence="2" id="KW-0805">Transcription regulation</keyword>
<evidence type="ECO:0000256" key="3">
    <source>
        <dbReference type="ARBA" id="ARBA00023125"/>
    </source>
</evidence>
<dbReference type="AlphaFoldDB" id="A0AAD3TEP4"/>
<dbReference type="InterPro" id="IPR017887">
    <property type="entry name" value="TF_TCP_subgr"/>
</dbReference>
<evidence type="ECO:0000256" key="5">
    <source>
        <dbReference type="ARBA" id="ARBA00023242"/>
    </source>
</evidence>
<dbReference type="Proteomes" id="UP001279734">
    <property type="component" value="Unassembled WGS sequence"/>
</dbReference>
<name>A0AAD3TEP4_NEPGR</name>
<dbReference type="PANTHER" id="PTHR31072:SF147">
    <property type="entry name" value="TRANSCRIPTION FACTOR TCP13"/>
    <property type="match status" value="1"/>
</dbReference>
<evidence type="ECO:0000256" key="1">
    <source>
        <dbReference type="ARBA" id="ARBA00004123"/>
    </source>
</evidence>
<evidence type="ECO:0000256" key="2">
    <source>
        <dbReference type="ARBA" id="ARBA00023015"/>
    </source>
</evidence>
<feature type="domain" description="TCP" evidence="7">
    <location>
        <begin position="45"/>
        <end position="103"/>
    </location>
</feature>
<dbReference type="GO" id="GO:0003700">
    <property type="term" value="F:DNA-binding transcription factor activity"/>
    <property type="evidence" value="ECO:0007669"/>
    <property type="project" value="InterPro"/>
</dbReference>
<comment type="subcellular location">
    <subcellularLocation>
        <location evidence="1">Nucleus</location>
    </subcellularLocation>
</comment>
<protein>
    <recommendedName>
        <fullName evidence="7">TCP domain-containing protein</fullName>
    </recommendedName>
</protein>
<evidence type="ECO:0000313" key="8">
    <source>
        <dbReference type="EMBL" id="GMH27456.1"/>
    </source>
</evidence>
<keyword evidence="4" id="KW-0804">Transcription</keyword>
<evidence type="ECO:0000313" key="9">
    <source>
        <dbReference type="Proteomes" id="UP001279734"/>
    </source>
</evidence>
<sequence length="316" mass="34590">MISSSRDEYRLTKKGRGASSSSSSSGSWLRLNDPRIVRVSRASGGKDRHSKVYTARGLRDRRVRLSVPTAIQIYDLQSRLGVNQPSKVVDWLLDAAKQDINELPPLQLPPAEFISSSLFSSVNCHGRHDYHRTGDSVELSRSNLWVCEEYARSSAQDEKEKQAAGVICEDHVPVQADGLLKNFMPQMGFHPLQLQPSSFSSYRSLPANVSASGYTGASDLRSPPPFSLPFGSQLFLSTQQSQASTSDHFAPKGFQNLSQPSSQNLLAIASHAPAYPAGQSARSINFCVSPKLVPSQHAIINGDLLLHEIGEEFTPK</sequence>